<feature type="domain" description="F5/8 type C" evidence="1">
    <location>
        <begin position="281"/>
        <end position="434"/>
    </location>
</feature>
<evidence type="ECO:0000259" key="1">
    <source>
        <dbReference type="PROSITE" id="PS50022"/>
    </source>
</evidence>
<accession>A0A401WRY6</accession>
<proteinExistence type="predicted"/>
<dbReference type="Proteomes" id="UP000287300">
    <property type="component" value="Unassembled WGS sequence"/>
</dbReference>
<dbReference type="Gene3D" id="2.60.120.260">
    <property type="entry name" value="Galactose-binding domain-like"/>
    <property type="match status" value="1"/>
</dbReference>
<dbReference type="PANTHER" id="PTHR45713">
    <property type="entry name" value="FTP DOMAIN-CONTAINING PROTEIN"/>
    <property type="match status" value="1"/>
</dbReference>
<dbReference type="InterPro" id="IPR008979">
    <property type="entry name" value="Galactose-bd-like_sf"/>
</dbReference>
<dbReference type="InterPro" id="IPR000421">
    <property type="entry name" value="FA58C"/>
</dbReference>
<dbReference type="PANTHER" id="PTHR45713:SF6">
    <property type="entry name" value="F5_8 TYPE C DOMAIN-CONTAINING PROTEIN"/>
    <property type="match status" value="1"/>
</dbReference>
<name>A0A401WRY6_ACEPA</name>
<dbReference type="PROSITE" id="PS50022">
    <property type="entry name" value="FA58C_3"/>
    <property type="match status" value="1"/>
</dbReference>
<dbReference type="AlphaFoldDB" id="A0A401WRY6"/>
<comment type="caution">
    <text evidence="2">The sequence shown here is derived from an EMBL/GenBank/DDBJ whole genome shotgun (WGS) entry which is preliminary data.</text>
</comment>
<evidence type="ECO:0000313" key="2">
    <source>
        <dbReference type="EMBL" id="GCD52075.1"/>
    </source>
</evidence>
<reference evidence="2 3" key="1">
    <citation type="submission" date="2016-06" db="EMBL/GenBank/DDBJ databases">
        <title>Acetobacter pasteurianus NBRC 3188 whole genome sequencing project.</title>
        <authorList>
            <person name="Matsutani M."/>
            <person name="Shiwa Y."/>
            <person name="Okamoto-Kainuma A."/>
            <person name="Ishikawa M."/>
            <person name="Koizumi Y."/>
            <person name="Yoshikawa H."/>
            <person name="Yakushi T."/>
            <person name="Matsushita K."/>
        </authorList>
    </citation>
    <scope>NUCLEOTIDE SEQUENCE [LARGE SCALE GENOMIC DNA]</scope>
    <source>
        <strain evidence="2 3">NBRC 3188</strain>
    </source>
</reference>
<sequence>MAGVMQRNLIIARCGAHSLHSEWLKGGVPEWDLVLCPFQPVDMQGLPGQMVPGHKWDGLYRFLTEWDGWKQYDYICFPDDDLRATAETWNCFFAACRQYNAKLAAPALTPGSFCSHLSTLQNKNFVARASTFAEIMAPCMQRDFLHQALPTFRFSRAGTGFGLDLLWPMMLGWRDIWIMDATPVEHTRPVGQQRSSALGEISQYDFRFIAGLGVVGATWSYGGYTQQGTYLDYHDSRFAELYRQGYAYVQQHYPQYWAEVCAFQPSAPPQLSTQALDKLEQALFHLNKDAGNILSRHRPAMLSTVSQWSWSHDAAREASGGNDGLINGGYGFHTDFEDDPWWQVDLEQMCKVQEVVLYNRLDQKECCVQLDILVSHNGTDWHTVFTKRDDTHFGGADSQPLHVVLPKAVMARFVRVQALGHTVLHLDQVEVIGTPGSMRSRNGFFEKFIYKTTRFLNAGRSE</sequence>
<dbReference type="EMBL" id="BDES01000011">
    <property type="protein sequence ID" value="GCD52075.1"/>
    <property type="molecule type" value="Genomic_DNA"/>
</dbReference>
<organism evidence="2 3">
    <name type="scientific">Acetobacter pasteurianus NBRC 3188</name>
    <dbReference type="NCBI Taxonomy" id="1226663"/>
    <lineage>
        <taxon>Bacteria</taxon>
        <taxon>Pseudomonadati</taxon>
        <taxon>Pseudomonadota</taxon>
        <taxon>Alphaproteobacteria</taxon>
        <taxon>Acetobacterales</taxon>
        <taxon>Acetobacteraceae</taxon>
        <taxon>Acetobacter</taxon>
    </lineage>
</organism>
<evidence type="ECO:0000313" key="3">
    <source>
        <dbReference type="Proteomes" id="UP000287300"/>
    </source>
</evidence>
<dbReference type="InterPro" id="IPR051941">
    <property type="entry name" value="BG_Antigen-Binding_Lectin"/>
</dbReference>
<protein>
    <recommendedName>
        <fullName evidence="1">F5/8 type C domain-containing protein</fullName>
    </recommendedName>
</protein>
<gene>
    <name evidence="2" type="ORF">NBRC3188_0772</name>
</gene>
<dbReference type="SUPFAM" id="SSF49785">
    <property type="entry name" value="Galactose-binding domain-like"/>
    <property type="match status" value="1"/>
</dbReference>
<dbReference type="Pfam" id="PF00754">
    <property type="entry name" value="F5_F8_type_C"/>
    <property type="match status" value="1"/>
</dbReference>